<protein>
    <submittedName>
        <fullName evidence="2">Uncharacterized protein</fullName>
    </submittedName>
</protein>
<proteinExistence type="predicted"/>
<dbReference type="Proteomes" id="UP001148838">
    <property type="component" value="Unassembled WGS sequence"/>
</dbReference>
<sequence>MADLCEGDNEPPGSLNVITFLMVKKRSSDDINSTIVTRRIPKPISADCTKVCCDSWLEQVTPLIPRPAGVRENPEDHRNCDLFATSARHDGDLEPGAPAYQEATSSGGAGSPKKSTDEALSGRPVTAATPSNVRGIIKAAIIHLTVQASHRLTFTSSDQ</sequence>
<evidence type="ECO:0000313" key="3">
    <source>
        <dbReference type="Proteomes" id="UP001148838"/>
    </source>
</evidence>
<feature type="region of interest" description="Disordered" evidence="1">
    <location>
        <begin position="87"/>
        <end position="127"/>
    </location>
</feature>
<accession>A0ABQ8SFT9</accession>
<evidence type="ECO:0000256" key="1">
    <source>
        <dbReference type="SAM" id="MobiDB-lite"/>
    </source>
</evidence>
<organism evidence="2 3">
    <name type="scientific">Periplaneta americana</name>
    <name type="common">American cockroach</name>
    <name type="synonym">Blatta americana</name>
    <dbReference type="NCBI Taxonomy" id="6978"/>
    <lineage>
        <taxon>Eukaryota</taxon>
        <taxon>Metazoa</taxon>
        <taxon>Ecdysozoa</taxon>
        <taxon>Arthropoda</taxon>
        <taxon>Hexapoda</taxon>
        <taxon>Insecta</taxon>
        <taxon>Pterygota</taxon>
        <taxon>Neoptera</taxon>
        <taxon>Polyneoptera</taxon>
        <taxon>Dictyoptera</taxon>
        <taxon>Blattodea</taxon>
        <taxon>Blattoidea</taxon>
        <taxon>Blattidae</taxon>
        <taxon>Blattinae</taxon>
        <taxon>Periplaneta</taxon>
    </lineage>
</organism>
<keyword evidence="3" id="KW-1185">Reference proteome</keyword>
<reference evidence="2 3" key="1">
    <citation type="journal article" date="2022" name="Allergy">
        <title>Genome assembly and annotation of Periplaneta americana reveal a comprehensive cockroach allergen profile.</title>
        <authorList>
            <person name="Wang L."/>
            <person name="Xiong Q."/>
            <person name="Saelim N."/>
            <person name="Wang L."/>
            <person name="Nong W."/>
            <person name="Wan A.T."/>
            <person name="Shi M."/>
            <person name="Liu X."/>
            <person name="Cao Q."/>
            <person name="Hui J.H.L."/>
            <person name="Sookrung N."/>
            <person name="Leung T.F."/>
            <person name="Tungtrongchitr A."/>
            <person name="Tsui S.K.W."/>
        </authorList>
    </citation>
    <scope>NUCLEOTIDE SEQUENCE [LARGE SCALE GENOMIC DNA]</scope>
    <source>
        <strain evidence="2">PWHHKU_190912</strain>
    </source>
</reference>
<dbReference type="EMBL" id="JAJSOF020000029">
    <property type="protein sequence ID" value="KAJ4432561.1"/>
    <property type="molecule type" value="Genomic_DNA"/>
</dbReference>
<evidence type="ECO:0000313" key="2">
    <source>
        <dbReference type="EMBL" id="KAJ4432561.1"/>
    </source>
</evidence>
<name>A0ABQ8SFT9_PERAM</name>
<gene>
    <name evidence="2" type="ORF">ANN_21184</name>
</gene>
<comment type="caution">
    <text evidence="2">The sequence shown here is derived from an EMBL/GenBank/DDBJ whole genome shotgun (WGS) entry which is preliminary data.</text>
</comment>